<protein>
    <submittedName>
        <fullName evidence="9">AEC family transporter</fullName>
    </submittedName>
</protein>
<evidence type="ECO:0000313" key="9">
    <source>
        <dbReference type="EMBL" id="MFI9100279.1"/>
    </source>
</evidence>
<name>A0ABW8C1G6_9ACTN</name>
<dbReference type="InterPro" id="IPR004776">
    <property type="entry name" value="Mem_transp_PIN-like"/>
</dbReference>
<evidence type="ECO:0000256" key="6">
    <source>
        <dbReference type="ARBA" id="ARBA00022989"/>
    </source>
</evidence>
<keyword evidence="10" id="KW-1185">Reference proteome</keyword>
<feature type="transmembrane region" description="Helical" evidence="8">
    <location>
        <begin position="123"/>
        <end position="143"/>
    </location>
</feature>
<dbReference type="InterPro" id="IPR038770">
    <property type="entry name" value="Na+/solute_symporter_sf"/>
</dbReference>
<gene>
    <name evidence="9" type="ORF">ACIGXA_07120</name>
</gene>
<feature type="transmembrane region" description="Helical" evidence="8">
    <location>
        <begin position="164"/>
        <end position="183"/>
    </location>
</feature>
<dbReference type="EMBL" id="JBITYG010000002">
    <property type="protein sequence ID" value="MFI9100279.1"/>
    <property type="molecule type" value="Genomic_DNA"/>
</dbReference>
<dbReference type="Gene3D" id="1.20.1530.20">
    <property type="match status" value="1"/>
</dbReference>
<feature type="transmembrane region" description="Helical" evidence="8">
    <location>
        <begin position="64"/>
        <end position="83"/>
    </location>
</feature>
<keyword evidence="4" id="KW-1003">Cell membrane</keyword>
<evidence type="ECO:0000256" key="5">
    <source>
        <dbReference type="ARBA" id="ARBA00022692"/>
    </source>
</evidence>
<reference evidence="9 10" key="1">
    <citation type="submission" date="2024-10" db="EMBL/GenBank/DDBJ databases">
        <title>The Natural Products Discovery Center: Release of the First 8490 Sequenced Strains for Exploring Actinobacteria Biosynthetic Diversity.</title>
        <authorList>
            <person name="Kalkreuter E."/>
            <person name="Kautsar S.A."/>
            <person name="Yang D."/>
            <person name="Bader C.D."/>
            <person name="Teijaro C.N."/>
            <person name="Fluegel L."/>
            <person name="Davis C.M."/>
            <person name="Simpson J.R."/>
            <person name="Lauterbach L."/>
            <person name="Steele A.D."/>
            <person name="Gui C."/>
            <person name="Meng S."/>
            <person name="Li G."/>
            <person name="Viehrig K."/>
            <person name="Ye F."/>
            <person name="Su P."/>
            <person name="Kiefer A.F."/>
            <person name="Nichols A."/>
            <person name="Cepeda A.J."/>
            <person name="Yan W."/>
            <person name="Fan B."/>
            <person name="Jiang Y."/>
            <person name="Adhikari A."/>
            <person name="Zheng C.-J."/>
            <person name="Schuster L."/>
            <person name="Cowan T.M."/>
            <person name="Smanski M.J."/>
            <person name="Chevrette M.G."/>
            <person name="De Carvalho L.P.S."/>
            <person name="Shen B."/>
        </authorList>
    </citation>
    <scope>NUCLEOTIDE SEQUENCE [LARGE SCALE GENOMIC DNA]</scope>
    <source>
        <strain evidence="9 10">NPDC053399</strain>
    </source>
</reference>
<feature type="transmembrane region" description="Helical" evidence="8">
    <location>
        <begin position="195"/>
        <end position="212"/>
    </location>
</feature>
<proteinExistence type="inferred from homology"/>
<keyword evidence="6 8" id="KW-1133">Transmembrane helix</keyword>
<feature type="transmembrane region" description="Helical" evidence="8">
    <location>
        <begin position="224"/>
        <end position="250"/>
    </location>
</feature>
<accession>A0ABW8C1G6</accession>
<keyword evidence="3" id="KW-0813">Transport</keyword>
<comment type="similarity">
    <text evidence="2">Belongs to the auxin efflux carrier (TC 2.A.69) family.</text>
</comment>
<organism evidence="9 10">
    <name type="scientific">Streptomyces fildesensis</name>
    <dbReference type="NCBI Taxonomy" id="375757"/>
    <lineage>
        <taxon>Bacteria</taxon>
        <taxon>Bacillati</taxon>
        <taxon>Actinomycetota</taxon>
        <taxon>Actinomycetes</taxon>
        <taxon>Kitasatosporales</taxon>
        <taxon>Streptomycetaceae</taxon>
        <taxon>Streptomyces</taxon>
    </lineage>
</organism>
<evidence type="ECO:0000256" key="2">
    <source>
        <dbReference type="ARBA" id="ARBA00010145"/>
    </source>
</evidence>
<evidence type="ECO:0000256" key="8">
    <source>
        <dbReference type="SAM" id="Phobius"/>
    </source>
</evidence>
<sequence length="313" mass="32515">MHSLLAGFAPIWILTAAGYLVSRTGLLGEQAEPVLGRFVFHVAMPAALFVMISKARLDTFANTSMIAFAAGTVVVCALGLLAARRLFHHKLADQAISSMAAGYVNSANLGIPVALQVLGDASFVAQILLFQVLLISPVILTLLDAGTGAGRQSGGLTRMLMMPVRNPIIMASALGAVVSAAGWRLPTALGHSCELLGAAAVPTALVTLGMSLHGRPAATGTGRLAEVGVTVVLKTLVQPLVALAVGGLLLHLPQHQLLAVVLCSALPTAQNAFIYARQYDLDTDLARDSVMVSTLVSMATLSVVYWTLGPTHP</sequence>
<dbReference type="PANTHER" id="PTHR36838:SF1">
    <property type="entry name" value="SLR1864 PROTEIN"/>
    <property type="match status" value="1"/>
</dbReference>
<dbReference type="Pfam" id="PF03547">
    <property type="entry name" value="Mem_trans"/>
    <property type="match status" value="2"/>
</dbReference>
<feature type="transmembrane region" description="Helical" evidence="8">
    <location>
        <begin position="288"/>
        <end position="308"/>
    </location>
</feature>
<feature type="transmembrane region" description="Helical" evidence="8">
    <location>
        <begin position="34"/>
        <end position="52"/>
    </location>
</feature>
<evidence type="ECO:0000256" key="4">
    <source>
        <dbReference type="ARBA" id="ARBA00022475"/>
    </source>
</evidence>
<feature type="transmembrane region" description="Helical" evidence="8">
    <location>
        <begin position="256"/>
        <end position="276"/>
    </location>
</feature>
<evidence type="ECO:0000256" key="3">
    <source>
        <dbReference type="ARBA" id="ARBA00022448"/>
    </source>
</evidence>
<dbReference type="Proteomes" id="UP001614394">
    <property type="component" value="Unassembled WGS sequence"/>
</dbReference>
<evidence type="ECO:0000256" key="7">
    <source>
        <dbReference type="ARBA" id="ARBA00023136"/>
    </source>
</evidence>
<dbReference type="RefSeq" id="WP_399645300.1">
    <property type="nucleotide sequence ID" value="NZ_JBITYG010000002.1"/>
</dbReference>
<comment type="subcellular location">
    <subcellularLocation>
        <location evidence="1">Cell membrane</location>
        <topology evidence="1">Multi-pass membrane protein</topology>
    </subcellularLocation>
</comment>
<evidence type="ECO:0000313" key="10">
    <source>
        <dbReference type="Proteomes" id="UP001614394"/>
    </source>
</evidence>
<dbReference type="PANTHER" id="PTHR36838">
    <property type="entry name" value="AUXIN EFFLUX CARRIER FAMILY PROTEIN"/>
    <property type="match status" value="1"/>
</dbReference>
<keyword evidence="7 8" id="KW-0472">Membrane</keyword>
<keyword evidence="5 8" id="KW-0812">Transmembrane</keyword>
<evidence type="ECO:0000256" key="1">
    <source>
        <dbReference type="ARBA" id="ARBA00004651"/>
    </source>
</evidence>
<comment type="caution">
    <text evidence="9">The sequence shown here is derived from an EMBL/GenBank/DDBJ whole genome shotgun (WGS) entry which is preliminary data.</text>
</comment>